<reference evidence="2" key="1">
    <citation type="journal article" date="2019" name="Int. J. Syst. Evol. Microbiol.">
        <title>The Global Catalogue of Microorganisms (GCM) 10K type strain sequencing project: providing services to taxonomists for standard genome sequencing and annotation.</title>
        <authorList>
            <consortium name="The Broad Institute Genomics Platform"/>
            <consortium name="The Broad Institute Genome Sequencing Center for Infectious Disease"/>
            <person name="Wu L."/>
            <person name="Ma J."/>
        </authorList>
    </citation>
    <scope>NUCLEOTIDE SEQUENCE [LARGE SCALE GENOMIC DNA]</scope>
    <source>
        <strain evidence="2">CCUG 49018</strain>
    </source>
</reference>
<protein>
    <submittedName>
        <fullName evidence="1">Uncharacterized protein</fullName>
    </submittedName>
</protein>
<accession>A0ABW3VLG5</accession>
<evidence type="ECO:0000313" key="1">
    <source>
        <dbReference type="EMBL" id="MFD1235148.1"/>
    </source>
</evidence>
<gene>
    <name evidence="1" type="ORF">ACFQ34_17810</name>
</gene>
<name>A0ABW3VLG5_9PSEU</name>
<sequence length="213" mass="23326">MFGVSRTGIRFVLTNFEPGRESDAGGWYDAYTSRILFPGLLVNAYRFENTDAASTDDDPRFAAIYDFVADDLHGAWHATDHHDRYPHDAFDDPRWTLVSVPVRSTYALDAERGTPAPDLAAVTLLRSYAAYGPAREKWTAEALATGLYSSASQYGLVDGLPAPERSLEILETTDPDPSTVFARVVDKVGPVPFVEAPVLSGTFGLLSYATIQE</sequence>
<dbReference type="EMBL" id="JBHTMB010000145">
    <property type="protein sequence ID" value="MFD1235148.1"/>
    <property type="molecule type" value="Genomic_DNA"/>
</dbReference>
<organism evidence="1 2">
    <name type="scientific">Pseudonocardia benzenivorans</name>
    <dbReference type="NCBI Taxonomy" id="228005"/>
    <lineage>
        <taxon>Bacteria</taxon>
        <taxon>Bacillati</taxon>
        <taxon>Actinomycetota</taxon>
        <taxon>Actinomycetes</taxon>
        <taxon>Pseudonocardiales</taxon>
        <taxon>Pseudonocardiaceae</taxon>
        <taxon>Pseudonocardia</taxon>
    </lineage>
</organism>
<comment type="caution">
    <text evidence="1">The sequence shown here is derived from an EMBL/GenBank/DDBJ whole genome shotgun (WGS) entry which is preliminary data.</text>
</comment>
<keyword evidence="2" id="KW-1185">Reference proteome</keyword>
<proteinExistence type="predicted"/>
<dbReference type="Proteomes" id="UP001597182">
    <property type="component" value="Unassembled WGS sequence"/>
</dbReference>
<dbReference type="RefSeq" id="WP_339123997.1">
    <property type="nucleotide sequence ID" value="NZ_JBHTMB010000145.1"/>
</dbReference>
<evidence type="ECO:0000313" key="2">
    <source>
        <dbReference type="Proteomes" id="UP001597182"/>
    </source>
</evidence>